<proteinExistence type="predicted"/>
<dbReference type="NCBIfam" id="TIGR01760">
    <property type="entry name" value="tape_meas_TP901"/>
    <property type="match status" value="1"/>
</dbReference>
<dbReference type="SUPFAM" id="SSF48371">
    <property type="entry name" value="ARM repeat"/>
    <property type="match status" value="1"/>
</dbReference>
<feature type="domain" description="Phage tail tape measure protein" evidence="3">
    <location>
        <begin position="101"/>
        <end position="267"/>
    </location>
</feature>
<protein>
    <submittedName>
        <fullName evidence="4">Phage tail tape measure protein, TP901 family, core region</fullName>
    </submittedName>
</protein>
<feature type="transmembrane region" description="Helical" evidence="2">
    <location>
        <begin position="364"/>
        <end position="392"/>
    </location>
</feature>
<evidence type="ECO:0000256" key="2">
    <source>
        <dbReference type="SAM" id="Phobius"/>
    </source>
</evidence>
<dbReference type="STRING" id="1601833.SAMN05518684_106195"/>
<gene>
    <name evidence="4" type="ORF">SAMN05518684_106195</name>
</gene>
<organism evidence="4 5">
    <name type="scientific">Salipaludibacillus aurantiacus</name>
    <dbReference type="NCBI Taxonomy" id="1601833"/>
    <lineage>
        <taxon>Bacteria</taxon>
        <taxon>Bacillati</taxon>
        <taxon>Bacillota</taxon>
        <taxon>Bacilli</taxon>
        <taxon>Bacillales</taxon>
        <taxon>Bacillaceae</taxon>
    </lineage>
</organism>
<evidence type="ECO:0000259" key="3">
    <source>
        <dbReference type="Pfam" id="PF10145"/>
    </source>
</evidence>
<dbReference type="Proteomes" id="UP000198571">
    <property type="component" value="Unassembled WGS sequence"/>
</dbReference>
<dbReference type="InterPro" id="IPR016024">
    <property type="entry name" value="ARM-type_fold"/>
</dbReference>
<keyword evidence="2" id="KW-0812">Transmembrane</keyword>
<sequence>MSNADGTIRVDSKIDQSQFEKDLQGMQKKMKGAGDSLKKTGQSLTKNVSLPIAALGGMAFAAANEIDSAYKDIQIGTGATGDALEDLHGVFDNVFTEVPQGAEEVAGVIADFNTLMGLTGDEAEIMAKKTLDAARMNGIDSANLTQQASEALNRWGIEGEEAADKMDLVFKASQDTGTGMDELFSLMSQHGSTLEAFGMSFDESAYWMGEMEKAGFDVNGIIREMRGSLDKLAEDGKDPAEAFANLSEEIKGAETATEAAEIASEIFGSRARDVSDAIREGKFDFENLSDEIGDYKGIIDETGEETLTFGDRFMMMKDEVMVALQPIGEILLDLAEEWIPILIEKIRMLGEWWENLSPQMQNVILILSGILVVVGPILIGLGLMVGLLSNLVPIVMAVIKAFTLLLNPWVLVGIAVAALAYLIYTYWDEIKEFTVSVFTAIGEFFIEVWDWIKETFWTVIDAIVEFFTERWEQSREQAEQIFTAISEFFSDIWSTIEDTFNSALNAILSFIEENFSFIYETVENYITLVSQIISSVWDLIKETFKNALDFVVALVTGDFEGMKTAVENQMQAISDFISDIWNGIKDFFSETWDSITSRLESFQDAFIGVWEAIKDGVRAALNPIIDFINDIISAIESMVNAIGDGVNQIPSFDVPNWVPKIGGSTFGLPDIPNVSIPRVPSLDVGTDKVTRDGLAMIHKGEAIVPAEHNGPYSGNGGITQHITINSPEPLSASQIKKKQLEASRQLALEWGT</sequence>
<dbReference type="Pfam" id="PF10145">
    <property type="entry name" value="PhageMin_Tail"/>
    <property type="match status" value="1"/>
</dbReference>
<dbReference type="OrthoDB" id="28713at2"/>
<evidence type="ECO:0000313" key="4">
    <source>
        <dbReference type="EMBL" id="SES02593.1"/>
    </source>
</evidence>
<reference evidence="5" key="1">
    <citation type="submission" date="2016-10" db="EMBL/GenBank/DDBJ databases">
        <authorList>
            <person name="Varghese N."/>
            <person name="Submissions S."/>
        </authorList>
    </citation>
    <scope>NUCLEOTIDE SEQUENCE [LARGE SCALE GENOMIC DNA]</scope>
    <source>
        <strain evidence="5">S9</strain>
    </source>
</reference>
<evidence type="ECO:0000256" key="1">
    <source>
        <dbReference type="ARBA" id="ARBA00022612"/>
    </source>
</evidence>
<keyword evidence="5" id="KW-1185">Reference proteome</keyword>
<dbReference type="InterPro" id="IPR010090">
    <property type="entry name" value="Phage_tape_meas"/>
</dbReference>
<dbReference type="AlphaFoldDB" id="A0A1H9U0I6"/>
<dbReference type="PANTHER" id="PTHR37813:SF1">
    <property type="entry name" value="FELS-2 PROPHAGE PROTEIN"/>
    <property type="match status" value="1"/>
</dbReference>
<dbReference type="Gene3D" id="1.20.120.20">
    <property type="entry name" value="Apolipoprotein"/>
    <property type="match status" value="1"/>
</dbReference>
<dbReference type="PANTHER" id="PTHR37813">
    <property type="entry name" value="FELS-2 PROPHAGE PROTEIN"/>
    <property type="match status" value="1"/>
</dbReference>
<dbReference type="EMBL" id="FOGT01000006">
    <property type="protein sequence ID" value="SES02593.1"/>
    <property type="molecule type" value="Genomic_DNA"/>
</dbReference>
<keyword evidence="1" id="KW-1188">Viral release from host cell</keyword>
<accession>A0A1H9U0I6</accession>
<name>A0A1H9U0I6_9BACI</name>
<evidence type="ECO:0000313" key="5">
    <source>
        <dbReference type="Proteomes" id="UP000198571"/>
    </source>
</evidence>
<dbReference type="RefSeq" id="WP_093050924.1">
    <property type="nucleotide sequence ID" value="NZ_FOGT01000006.1"/>
</dbReference>
<keyword evidence="2" id="KW-0472">Membrane</keyword>
<keyword evidence="2" id="KW-1133">Transmembrane helix</keyword>
<feature type="transmembrane region" description="Helical" evidence="2">
    <location>
        <begin position="404"/>
        <end position="427"/>
    </location>
</feature>